<keyword evidence="1" id="KW-0472">Membrane</keyword>
<protein>
    <submittedName>
        <fullName evidence="2">Uncharacterized protein</fullName>
    </submittedName>
</protein>
<gene>
    <name evidence="2" type="ORF">ALNOE001_04450</name>
</gene>
<evidence type="ECO:0000313" key="3">
    <source>
        <dbReference type="Proteomes" id="UP000253099"/>
    </source>
</evidence>
<dbReference type="Proteomes" id="UP000253099">
    <property type="component" value="Unassembled WGS sequence"/>
</dbReference>
<dbReference type="AlphaFoldDB" id="A0A366MDC5"/>
<evidence type="ECO:0000313" key="2">
    <source>
        <dbReference type="EMBL" id="RBQ24185.1"/>
    </source>
</evidence>
<feature type="transmembrane region" description="Helical" evidence="1">
    <location>
        <begin position="21"/>
        <end position="41"/>
    </location>
</feature>
<keyword evidence="3" id="KW-1185">Reference proteome</keyword>
<keyword evidence="1" id="KW-0812">Transmembrane</keyword>
<name>A0A366MDC5_9EURY</name>
<evidence type="ECO:0000256" key="1">
    <source>
        <dbReference type="SAM" id="Phobius"/>
    </source>
</evidence>
<feature type="transmembrane region" description="Helical" evidence="1">
    <location>
        <begin position="47"/>
        <end position="66"/>
    </location>
</feature>
<sequence length="110" mass="12963">MDFFDFGVSYAEMGIGNKIGILIRAFYMLCSLVTVIIILYLTTNKHAFLTKIGTNSLAVYVLHFYFARILNEYFMSSYFRIMVKYSIILSIIYYNHYCSNYLHIIQRCCN</sequence>
<proteinExistence type="predicted"/>
<comment type="caution">
    <text evidence="2">The sequence shown here is derived from an EMBL/GenBank/DDBJ whole genome shotgun (WGS) entry which is preliminary data.</text>
</comment>
<accession>A0A366MDC5</accession>
<dbReference type="EMBL" id="NIZT01000009">
    <property type="protein sequence ID" value="RBQ24185.1"/>
    <property type="molecule type" value="Genomic_DNA"/>
</dbReference>
<feature type="transmembrane region" description="Helical" evidence="1">
    <location>
        <begin position="78"/>
        <end position="97"/>
    </location>
</feature>
<organism evidence="2 3">
    <name type="scientific">Candidatus Methanobinarius endosymbioticus</name>
    <dbReference type="NCBI Taxonomy" id="2006182"/>
    <lineage>
        <taxon>Archaea</taxon>
        <taxon>Methanobacteriati</taxon>
        <taxon>Methanobacteriota</taxon>
        <taxon>Methanomada group</taxon>
        <taxon>Methanobacteria</taxon>
        <taxon>Methanobacteriales</taxon>
        <taxon>Methanobacteriaceae</taxon>
        <taxon>Candidatus Methanobinarius</taxon>
    </lineage>
</organism>
<reference evidence="2 3" key="1">
    <citation type="submission" date="2018-06" db="EMBL/GenBank/DDBJ databases">
        <title>Genomic insight into two independent archaeal endosymbiosis events.</title>
        <authorList>
            <person name="Lind A.E."/>
            <person name="Lewis W.H."/>
            <person name="Spang A."/>
            <person name="Guy L."/>
            <person name="Embley M.T."/>
            <person name="Ettema T.J.G."/>
        </authorList>
    </citation>
    <scope>NUCLEOTIDE SEQUENCE [LARGE SCALE GENOMIC DNA]</scope>
    <source>
        <strain evidence="2">NOE</strain>
    </source>
</reference>
<keyword evidence="1" id="KW-1133">Transmembrane helix</keyword>